<dbReference type="EMBL" id="JAMZMK010006994">
    <property type="protein sequence ID" value="KAI7746341.1"/>
    <property type="molecule type" value="Genomic_DNA"/>
</dbReference>
<evidence type="ECO:0000256" key="2">
    <source>
        <dbReference type="ARBA" id="ARBA00007651"/>
    </source>
</evidence>
<dbReference type="InterPro" id="IPR044173">
    <property type="entry name" value="CASPL"/>
</dbReference>
<dbReference type="AlphaFoldDB" id="A0AAD5CQI0"/>
<comment type="caution">
    <text evidence="10">The sequence shown here is derived from an EMBL/GenBank/DDBJ whole genome shotgun (WGS) entry which is preliminary data.</text>
</comment>
<protein>
    <recommendedName>
        <fullName evidence="8">CASP-like protein</fullName>
    </recommendedName>
</protein>
<keyword evidence="6 8" id="KW-1133">Transmembrane helix</keyword>
<evidence type="ECO:0000259" key="9">
    <source>
        <dbReference type="Pfam" id="PF04535"/>
    </source>
</evidence>
<evidence type="ECO:0000256" key="7">
    <source>
        <dbReference type="ARBA" id="ARBA00023136"/>
    </source>
</evidence>
<dbReference type="InterPro" id="IPR006459">
    <property type="entry name" value="CASP/CASPL"/>
</dbReference>
<keyword evidence="4 8" id="KW-1003">Cell membrane</keyword>
<feature type="domain" description="Casparian strip membrane protein" evidence="9">
    <location>
        <begin position="116"/>
        <end position="212"/>
    </location>
</feature>
<evidence type="ECO:0000313" key="10">
    <source>
        <dbReference type="EMBL" id="KAI7746341.1"/>
    </source>
</evidence>
<evidence type="ECO:0000256" key="1">
    <source>
        <dbReference type="ARBA" id="ARBA00004651"/>
    </source>
</evidence>
<evidence type="ECO:0000256" key="4">
    <source>
        <dbReference type="ARBA" id="ARBA00022475"/>
    </source>
</evidence>
<dbReference type="GO" id="GO:0005886">
    <property type="term" value="C:plasma membrane"/>
    <property type="evidence" value="ECO:0007669"/>
    <property type="project" value="UniProtKB-SubCell"/>
</dbReference>
<comment type="subcellular location">
    <subcellularLocation>
        <location evidence="1 8">Cell membrane</location>
        <topology evidence="1 8">Multi-pass membrane protein</topology>
    </subcellularLocation>
</comment>
<dbReference type="PANTHER" id="PTHR36488">
    <property type="entry name" value="CASP-LIKE PROTEIN 1U1"/>
    <property type="match status" value="1"/>
</dbReference>
<evidence type="ECO:0000256" key="3">
    <source>
        <dbReference type="ARBA" id="ARBA00011489"/>
    </source>
</evidence>
<name>A0AAD5CQI0_AMBAR</name>
<dbReference type="PANTHER" id="PTHR36488:SF8">
    <property type="entry name" value="CASP-LIKE PROTEIN 1U1"/>
    <property type="match status" value="1"/>
</dbReference>
<evidence type="ECO:0000256" key="6">
    <source>
        <dbReference type="ARBA" id="ARBA00022989"/>
    </source>
</evidence>
<comment type="subunit">
    <text evidence="3 8">Homodimer and heterodimers.</text>
</comment>
<organism evidence="10 11">
    <name type="scientific">Ambrosia artemisiifolia</name>
    <name type="common">Common ragweed</name>
    <dbReference type="NCBI Taxonomy" id="4212"/>
    <lineage>
        <taxon>Eukaryota</taxon>
        <taxon>Viridiplantae</taxon>
        <taxon>Streptophyta</taxon>
        <taxon>Embryophyta</taxon>
        <taxon>Tracheophyta</taxon>
        <taxon>Spermatophyta</taxon>
        <taxon>Magnoliopsida</taxon>
        <taxon>eudicotyledons</taxon>
        <taxon>Gunneridae</taxon>
        <taxon>Pentapetalae</taxon>
        <taxon>asterids</taxon>
        <taxon>campanulids</taxon>
        <taxon>Asterales</taxon>
        <taxon>Asteraceae</taxon>
        <taxon>Asteroideae</taxon>
        <taxon>Heliantheae alliance</taxon>
        <taxon>Heliantheae</taxon>
        <taxon>Ambrosia</taxon>
    </lineage>
</organism>
<evidence type="ECO:0000256" key="5">
    <source>
        <dbReference type="ARBA" id="ARBA00022692"/>
    </source>
</evidence>
<accession>A0AAD5CQI0</accession>
<comment type="similarity">
    <text evidence="2 8">Belongs to the Casparian strip membrane proteins (CASP) family.</text>
</comment>
<keyword evidence="7 8" id="KW-0472">Membrane</keyword>
<dbReference type="Proteomes" id="UP001206925">
    <property type="component" value="Unassembled WGS sequence"/>
</dbReference>
<dbReference type="Pfam" id="PF04535">
    <property type="entry name" value="CASP_dom"/>
    <property type="match status" value="1"/>
</dbReference>
<keyword evidence="5 8" id="KW-0812">Transmembrane</keyword>
<dbReference type="NCBIfam" id="TIGR01569">
    <property type="entry name" value="A_tha_TIGR01569"/>
    <property type="match status" value="1"/>
</dbReference>
<sequence length="231" mass="25380">MASIETGVPTQVTSETQTRWSSKLTKYVSSTGSVAVKNHMKVDVALRFFLFVGAFVLVVATVTSKQTAEIYVAPGMKIRVDAKFTHLASFTESTQKRTLPYKFESAPPQADLRKWLRYLVTAFSVIGLYSIITGYLSYSALKKQERSHQLLFVLLDSLMLSIAASATGAAGGVGYEALKGNPHVRWVKMCHIFDTFCDHIASAESMALVTSITLLMLVWVSVSALVKNNGR</sequence>
<proteinExistence type="inferred from homology"/>
<keyword evidence="11" id="KW-1185">Reference proteome</keyword>
<evidence type="ECO:0000256" key="8">
    <source>
        <dbReference type="RuleBase" id="RU361233"/>
    </source>
</evidence>
<feature type="transmembrane region" description="Helical" evidence="8">
    <location>
        <begin position="206"/>
        <end position="226"/>
    </location>
</feature>
<feature type="transmembrane region" description="Helical" evidence="8">
    <location>
        <begin position="115"/>
        <end position="138"/>
    </location>
</feature>
<feature type="transmembrane region" description="Helical" evidence="8">
    <location>
        <begin position="44"/>
        <end position="62"/>
    </location>
</feature>
<reference evidence="10" key="1">
    <citation type="submission" date="2022-06" db="EMBL/GenBank/DDBJ databases">
        <title>Uncovering the hologenomic basis of an extraordinary plant invasion.</title>
        <authorList>
            <person name="Bieker V.C."/>
            <person name="Martin M.D."/>
            <person name="Gilbert T."/>
            <person name="Hodgins K."/>
            <person name="Battlay P."/>
            <person name="Petersen B."/>
            <person name="Wilson J."/>
        </authorList>
    </citation>
    <scope>NUCLEOTIDE SEQUENCE</scope>
    <source>
        <strain evidence="10">AA19_3_7</strain>
        <tissue evidence="10">Leaf</tissue>
    </source>
</reference>
<dbReference type="InterPro" id="IPR006702">
    <property type="entry name" value="CASP_dom"/>
</dbReference>
<feature type="transmembrane region" description="Helical" evidence="8">
    <location>
        <begin position="150"/>
        <end position="175"/>
    </location>
</feature>
<gene>
    <name evidence="10" type="ORF">M8C21_030592</name>
</gene>
<evidence type="ECO:0000313" key="11">
    <source>
        <dbReference type="Proteomes" id="UP001206925"/>
    </source>
</evidence>